<dbReference type="Pfam" id="PF00128">
    <property type="entry name" value="Alpha-amylase"/>
    <property type="match status" value="2"/>
</dbReference>
<dbReference type="InterPro" id="IPR006047">
    <property type="entry name" value="GH13_cat_dom"/>
</dbReference>
<reference evidence="4" key="2">
    <citation type="submission" date="2014-05" db="EMBL/GenBank/DDBJ databases">
        <title>Draft genome sequence of Virgibacillus massiliensis Vm-5.</title>
        <authorList>
            <person name="Khelaifia S."/>
            <person name="Croce O."/>
            <person name="Lagier J.C."/>
            <person name="Raoult D."/>
        </authorList>
    </citation>
    <scope>NUCLEOTIDE SEQUENCE [LARGE SCALE GENOMIC DNA]</scope>
    <source>
        <strain evidence="4">Vm-5</strain>
    </source>
</reference>
<organism evidence="3 4">
    <name type="scientific">Virgibacillus massiliensis</name>
    <dbReference type="NCBI Taxonomy" id="1462526"/>
    <lineage>
        <taxon>Bacteria</taxon>
        <taxon>Bacillati</taxon>
        <taxon>Bacillota</taxon>
        <taxon>Bacilli</taxon>
        <taxon>Bacillales</taxon>
        <taxon>Bacillaceae</taxon>
        <taxon>Virgibacillus</taxon>
    </lineage>
</organism>
<dbReference type="AlphaFoldDB" id="A0A024QFD7"/>
<dbReference type="eggNOG" id="COG0366">
    <property type="taxonomic scope" value="Bacteria"/>
</dbReference>
<dbReference type="Proteomes" id="UP000028875">
    <property type="component" value="Unassembled WGS sequence"/>
</dbReference>
<keyword evidence="1" id="KW-0812">Transmembrane</keyword>
<dbReference type="InterPro" id="IPR054174">
    <property type="entry name" value="Alpha-amylase-like_C"/>
</dbReference>
<reference evidence="3 4" key="1">
    <citation type="submission" date="2014-03" db="EMBL/GenBank/DDBJ databases">
        <authorList>
            <person name="Urmite Genomes U."/>
        </authorList>
    </citation>
    <scope>NUCLEOTIDE SEQUENCE [LARGE SCALE GENOMIC DNA]</scope>
    <source>
        <strain evidence="3 4">Vm-5</strain>
    </source>
</reference>
<dbReference type="PANTHER" id="PTHR10357">
    <property type="entry name" value="ALPHA-AMYLASE FAMILY MEMBER"/>
    <property type="match status" value="1"/>
</dbReference>
<evidence type="ECO:0000313" key="4">
    <source>
        <dbReference type="Proteomes" id="UP000028875"/>
    </source>
</evidence>
<evidence type="ECO:0000313" key="3">
    <source>
        <dbReference type="EMBL" id="CDQ40671.1"/>
    </source>
</evidence>
<feature type="transmembrane region" description="Helical" evidence="1">
    <location>
        <begin position="472"/>
        <end position="494"/>
    </location>
</feature>
<protein>
    <submittedName>
        <fullName evidence="3">Cyclomaltodextrinase</fullName>
    </submittedName>
</protein>
<keyword evidence="1" id="KW-1133">Transmembrane helix</keyword>
<evidence type="ECO:0000256" key="1">
    <source>
        <dbReference type="SAM" id="Phobius"/>
    </source>
</evidence>
<comment type="caution">
    <text evidence="3">The sequence shown here is derived from an EMBL/GenBank/DDBJ whole genome shotgun (WGS) entry which is preliminary data.</text>
</comment>
<dbReference type="SMART" id="SM00642">
    <property type="entry name" value="Aamy"/>
    <property type="match status" value="1"/>
</dbReference>
<name>A0A024QFD7_9BACI</name>
<dbReference type="InterPro" id="IPR013780">
    <property type="entry name" value="Glyco_hydro_b"/>
</dbReference>
<dbReference type="Pfam" id="PF22026">
    <property type="entry name" value="Alpha-amylase_C_2"/>
    <property type="match status" value="1"/>
</dbReference>
<evidence type="ECO:0000259" key="2">
    <source>
        <dbReference type="SMART" id="SM00642"/>
    </source>
</evidence>
<dbReference type="EMBL" id="CCDP010000002">
    <property type="protein sequence ID" value="CDQ40671.1"/>
    <property type="molecule type" value="Genomic_DNA"/>
</dbReference>
<dbReference type="SUPFAM" id="SSF51011">
    <property type="entry name" value="Glycosyl hydrolase domain"/>
    <property type="match status" value="1"/>
</dbReference>
<dbReference type="Gene3D" id="2.60.40.1180">
    <property type="entry name" value="Golgi alpha-mannosidase II"/>
    <property type="match status" value="1"/>
</dbReference>
<sequence length="502" mass="56874" precursor="true">MMEEVNMKRTIGILFIAVFVLFVHSPSYAQAQTSEIEEEILYSIIIDRYNNLNHDRDKQVQLDDPNAYHGGDLEGITAKLDSFEELGYTTLVLSPLMNNASGGYHGYWIEDFYSVEEQFGNMEDLHTLIEEAHKRDIKVIMEFVTNYVAESHPIIEDSDKTDWVDEDNQINTAWGEKAVRLNQRNAAVQQYLIDVANYWMSETDIDGFKLHAADQSSQEFITNLTRAIKAKNEDFYLLADVLHQHADTTSLQENNHIDAVDNYSLQEKMAKVFSKAGTPVSDLNQSLGTGNASQMIFIDDKTTERFTQALAENGRNALTTWKLALTYMYTLPGVPEIYQGTELPMYGTGLEEVQQLVQFNSGNPDLTEFHNRISSLRIQFPVLTHGDYQMVASKGAMTVFKRSYEGESMYIAINNDEESQSVSISDLPSGVELRGYLGDNTVREDEDGIYKLGLARETAEVYTVEEDNGLNWLFIGFVVGIFILFIIGVIVLSAKQKHRKTK</sequence>
<feature type="domain" description="Glycosyl hydrolase family 13 catalytic" evidence="2">
    <location>
        <begin position="43"/>
        <end position="377"/>
    </location>
</feature>
<keyword evidence="4" id="KW-1185">Reference proteome</keyword>
<dbReference type="InterPro" id="IPR017853">
    <property type="entry name" value="GH"/>
</dbReference>
<accession>A0A024QFD7</accession>
<dbReference type="SUPFAM" id="SSF51445">
    <property type="entry name" value="(Trans)glycosidases"/>
    <property type="match status" value="1"/>
</dbReference>
<proteinExistence type="predicted"/>
<gene>
    <name evidence="3" type="ORF">BN990_02998</name>
</gene>
<dbReference type="GO" id="GO:0005975">
    <property type="term" value="P:carbohydrate metabolic process"/>
    <property type="evidence" value="ECO:0007669"/>
    <property type="project" value="InterPro"/>
</dbReference>
<dbReference type="Gene3D" id="3.20.20.80">
    <property type="entry name" value="Glycosidases"/>
    <property type="match status" value="1"/>
</dbReference>
<dbReference type="STRING" id="1462526.BN990_02998"/>
<keyword evidence="1" id="KW-0472">Membrane</keyword>